<organism evidence="9 10">
    <name type="scientific">Candidatus Mcinerneyibacterium aminivorans</name>
    <dbReference type="NCBI Taxonomy" id="2703815"/>
    <lineage>
        <taxon>Bacteria</taxon>
        <taxon>Candidatus Macinerneyibacteriota</taxon>
        <taxon>Candidatus Mcinerneyibacteria</taxon>
        <taxon>Candidatus Mcinerneyibacteriales</taxon>
        <taxon>Candidatus Mcinerneyibacteriaceae</taxon>
        <taxon>Candidatus Mcinerneyibacterium</taxon>
    </lineage>
</organism>
<gene>
    <name evidence="9" type="ORF">FXF47_04000</name>
</gene>
<evidence type="ECO:0000313" key="9">
    <source>
        <dbReference type="EMBL" id="TYB31488.1"/>
    </source>
</evidence>
<name>A0A5D0MJV3_9BACT</name>
<keyword evidence="7" id="KW-0456">Lyase</keyword>
<dbReference type="PANTHER" id="PTHR13604">
    <property type="entry name" value="DC12-RELATED"/>
    <property type="match status" value="1"/>
</dbReference>
<reference evidence="9" key="1">
    <citation type="submission" date="2019-08" db="EMBL/GenBank/DDBJ databases">
        <title>Genomic characterization of a novel candidate phylum (ARYD3) from a high temperature, high salinity tertiary oil reservoir in north central Oklahoma, USA.</title>
        <authorList>
            <person name="Youssef N.H."/>
            <person name="Yadav A."/>
            <person name="Elshahed M.S."/>
        </authorList>
    </citation>
    <scope>NUCLEOTIDE SEQUENCE [LARGE SCALE GENOMIC DNA]</scope>
    <source>
        <strain evidence="9">ARYD3</strain>
    </source>
</reference>
<evidence type="ECO:0000256" key="4">
    <source>
        <dbReference type="ARBA" id="ARBA00022801"/>
    </source>
</evidence>
<dbReference type="GO" id="GO:0016829">
    <property type="term" value="F:lyase activity"/>
    <property type="evidence" value="ECO:0007669"/>
    <property type="project" value="UniProtKB-KW"/>
</dbReference>
<evidence type="ECO:0000256" key="3">
    <source>
        <dbReference type="ARBA" id="ARBA00022763"/>
    </source>
</evidence>
<dbReference type="SUPFAM" id="SSF143081">
    <property type="entry name" value="BB1717-like"/>
    <property type="match status" value="1"/>
</dbReference>
<proteinExistence type="inferred from homology"/>
<evidence type="ECO:0000313" key="10">
    <source>
        <dbReference type="Proteomes" id="UP000324143"/>
    </source>
</evidence>
<keyword evidence="5" id="KW-0190">Covalent protein-DNA linkage</keyword>
<sequence>MCGRFAQFTNIHIIKAKYNIDEIQMEFESTYNIAPGSFIPVIVQRNKKNRKLTKMVWGLHPSWKNDSKNKYDLINIRAETLVQKDTFQKNFQKRRCLIVADGFYEWDTKSKVPYYIYYRNKNPMVLAGIWEDKDQEEDETCSIITTRANKKISEIHGRMPVIVPEKYVGYWLDVEVFNREKLKKLFYPINSDLIRYDRVSRLVNNPKNDSPQCIEPV</sequence>
<dbReference type="PANTHER" id="PTHR13604:SF0">
    <property type="entry name" value="ABASIC SITE PROCESSING PROTEIN HMCES"/>
    <property type="match status" value="1"/>
</dbReference>
<protein>
    <recommendedName>
        <fullName evidence="8">Abasic site processing protein</fullName>
        <ecNumber evidence="8">3.4.-.-</ecNumber>
    </recommendedName>
</protein>
<dbReference type="GO" id="GO:0006508">
    <property type="term" value="P:proteolysis"/>
    <property type="evidence" value="ECO:0007669"/>
    <property type="project" value="UniProtKB-KW"/>
</dbReference>
<keyword evidence="2 8" id="KW-0645">Protease</keyword>
<dbReference type="Gene3D" id="3.90.1680.10">
    <property type="entry name" value="SOS response associated peptidase-like"/>
    <property type="match status" value="1"/>
</dbReference>
<evidence type="ECO:0000256" key="5">
    <source>
        <dbReference type="ARBA" id="ARBA00023124"/>
    </source>
</evidence>
<dbReference type="EMBL" id="VSIX01000033">
    <property type="protein sequence ID" value="TYB31488.1"/>
    <property type="molecule type" value="Genomic_DNA"/>
</dbReference>
<keyword evidence="10" id="KW-1185">Reference proteome</keyword>
<evidence type="ECO:0000256" key="6">
    <source>
        <dbReference type="ARBA" id="ARBA00023125"/>
    </source>
</evidence>
<keyword evidence="4 8" id="KW-0378">Hydrolase</keyword>
<evidence type="ECO:0000256" key="1">
    <source>
        <dbReference type="ARBA" id="ARBA00008136"/>
    </source>
</evidence>
<comment type="similarity">
    <text evidence="1 8">Belongs to the SOS response-associated peptidase family.</text>
</comment>
<comment type="caution">
    <text evidence="9">The sequence shown here is derived from an EMBL/GenBank/DDBJ whole genome shotgun (WGS) entry which is preliminary data.</text>
</comment>
<evidence type="ECO:0000256" key="8">
    <source>
        <dbReference type="RuleBase" id="RU364100"/>
    </source>
</evidence>
<dbReference type="GO" id="GO:0008233">
    <property type="term" value="F:peptidase activity"/>
    <property type="evidence" value="ECO:0007669"/>
    <property type="project" value="UniProtKB-KW"/>
</dbReference>
<keyword evidence="3" id="KW-0227">DNA damage</keyword>
<dbReference type="Pfam" id="PF02586">
    <property type="entry name" value="SRAP"/>
    <property type="match status" value="1"/>
</dbReference>
<accession>A0A5D0MJV3</accession>
<dbReference type="EC" id="3.4.-.-" evidence="8"/>
<dbReference type="GO" id="GO:0003697">
    <property type="term" value="F:single-stranded DNA binding"/>
    <property type="evidence" value="ECO:0007669"/>
    <property type="project" value="InterPro"/>
</dbReference>
<dbReference type="Proteomes" id="UP000324143">
    <property type="component" value="Unassembled WGS sequence"/>
</dbReference>
<evidence type="ECO:0000256" key="7">
    <source>
        <dbReference type="ARBA" id="ARBA00023239"/>
    </source>
</evidence>
<dbReference type="InterPro" id="IPR003738">
    <property type="entry name" value="SRAP"/>
</dbReference>
<keyword evidence="6" id="KW-0238">DNA-binding</keyword>
<evidence type="ECO:0000256" key="2">
    <source>
        <dbReference type="ARBA" id="ARBA00022670"/>
    </source>
</evidence>
<dbReference type="AlphaFoldDB" id="A0A5D0MJV3"/>
<dbReference type="GO" id="GO:0106300">
    <property type="term" value="P:protein-DNA covalent cross-linking repair"/>
    <property type="evidence" value="ECO:0007669"/>
    <property type="project" value="InterPro"/>
</dbReference>
<dbReference type="InterPro" id="IPR036590">
    <property type="entry name" value="SRAP-like"/>
</dbReference>